<feature type="compositionally biased region" description="Pro residues" evidence="9">
    <location>
        <begin position="259"/>
        <end position="271"/>
    </location>
</feature>
<evidence type="ECO:0000256" key="7">
    <source>
        <dbReference type="RuleBase" id="RU363137"/>
    </source>
</evidence>
<evidence type="ECO:0000256" key="5">
    <source>
        <dbReference type="ARBA" id="ARBA00023176"/>
    </source>
</evidence>
<evidence type="ECO:0000256" key="4">
    <source>
        <dbReference type="ARBA" id="ARBA00023136"/>
    </source>
</evidence>
<evidence type="ECO:0000256" key="9">
    <source>
        <dbReference type="SAM" id="MobiDB-lite"/>
    </source>
</evidence>
<feature type="compositionally biased region" description="Polar residues" evidence="9">
    <location>
        <begin position="31"/>
        <end position="48"/>
    </location>
</feature>
<feature type="compositionally biased region" description="Polar residues" evidence="9">
    <location>
        <begin position="69"/>
        <end position="86"/>
    </location>
</feature>
<keyword evidence="6 7" id="KW-0968">Cytoplasmic vesicle</keyword>
<protein>
    <recommendedName>
        <fullName evidence="7">Clathrin light chain</fullName>
    </recommendedName>
</protein>
<feature type="region of interest" description="Disordered" evidence="9">
    <location>
        <begin position="212"/>
        <end position="340"/>
    </location>
</feature>
<evidence type="ECO:0000313" key="10">
    <source>
        <dbReference type="EMBL" id="CAI0468612.1"/>
    </source>
</evidence>
<dbReference type="AlphaFoldDB" id="A0AAV0PDK0"/>
<keyword evidence="8" id="KW-0175">Coiled coil</keyword>
<proteinExistence type="inferred from homology"/>
<keyword evidence="11" id="KW-1185">Reference proteome</keyword>
<dbReference type="InterPro" id="IPR000996">
    <property type="entry name" value="Clathrin_L-chain"/>
</dbReference>
<feature type="region of interest" description="Disordered" evidence="9">
    <location>
        <begin position="17"/>
        <end position="119"/>
    </location>
</feature>
<feature type="compositionally biased region" description="Low complexity" evidence="9">
    <location>
        <begin position="292"/>
        <end position="311"/>
    </location>
</feature>
<evidence type="ECO:0000256" key="3">
    <source>
        <dbReference type="ARBA" id="ARBA00005263"/>
    </source>
</evidence>
<dbReference type="GO" id="GO:0030132">
    <property type="term" value="C:clathrin coat of coated pit"/>
    <property type="evidence" value="ECO:0007669"/>
    <property type="project" value="InterPro"/>
</dbReference>
<dbReference type="EMBL" id="CAMGYJ010000008">
    <property type="protein sequence ID" value="CAI0468612.1"/>
    <property type="molecule type" value="Genomic_DNA"/>
</dbReference>
<comment type="function">
    <text evidence="1 7">Clathrin is the major protein of the polyhedral coat of coated pits and vesicles.</text>
</comment>
<comment type="similarity">
    <text evidence="3 7">Belongs to the clathrin light chain family.</text>
</comment>
<dbReference type="GO" id="GO:0032050">
    <property type="term" value="F:clathrin heavy chain binding"/>
    <property type="evidence" value="ECO:0007669"/>
    <property type="project" value="TreeGrafter"/>
</dbReference>
<evidence type="ECO:0000256" key="6">
    <source>
        <dbReference type="ARBA" id="ARBA00023329"/>
    </source>
</evidence>
<dbReference type="GO" id="GO:0005198">
    <property type="term" value="F:structural molecule activity"/>
    <property type="evidence" value="ECO:0007669"/>
    <property type="project" value="InterPro"/>
</dbReference>
<dbReference type="GO" id="GO:0072583">
    <property type="term" value="P:clathrin-dependent endocytosis"/>
    <property type="evidence" value="ECO:0007669"/>
    <property type="project" value="TreeGrafter"/>
</dbReference>
<comment type="caution">
    <text evidence="10">The sequence shown here is derived from an EMBL/GenBank/DDBJ whole genome shotgun (WGS) entry which is preliminary data.</text>
</comment>
<keyword evidence="5 7" id="KW-0168">Coated pit</keyword>
<feature type="compositionally biased region" description="Basic and acidic residues" evidence="9">
    <location>
        <begin position="213"/>
        <end position="228"/>
    </location>
</feature>
<evidence type="ECO:0000256" key="2">
    <source>
        <dbReference type="ARBA" id="ARBA00004180"/>
    </source>
</evidence>
<evidence type="ECO:0000256" key="8">
    <source>
        <dbReference type="SAM" id="Coils"/>
    </source>
</evidence>
<evidence type="ECO:0000256" key="1">
    <source>
        <dbReference type="ARBA" id="ARBA00003913"/>
    </source>
</evidence>
<reference evidence="10" key="1">
    <citation type="submission" date="2022-08" db="EMBL/GenBank/DDBJ databases">
        <authorList>
            <person name="Gutierrez-Valencia J."/>
        </authorList>
    </citation>
    <scope>NUCLEOTIDE SEQUENCE</scope>
</reference>
<keyword evidence="4 7" id="KW-0472">Membrane</keyword>
<name>A0AAV0PDK0_9ROSI</name>
<organism evidence="10 11">
    <name type="scientific">Linum tenue</name>
    <dbReference type="NCBI Taxonomy" id="586396"/>
    <lineage>
        <taxon>Eukaryota</taxon>
        <taxon>Viridiplantae</taxon>
        <taxon>Streptophyta</taxon>
        <taxon>Embryophyta</taxon>
        <taxon>Tracheophyta</taxon>
        <taxon>Spermatophyta</taxon>
        <taxon>Magnoliopsida</taxon>
        <taxon>eudicotyledons</taxon>
        <taxon>Gunneridae</taxon>
        <taxon>Pentapetalae</taxon>
        <taxon>rosids</taxon>
        <taxon>fabids</taxon>
        <taxon>Malpighiales</taxon>
        <taxon>Linaceae</taxon>
        <taxon>Linum</taxon>
    </lineage>
</organism>
<dbReference type="Pfam" id="PF01086">
    <property type="entry name" value="Clathrin_lg_ch"/>
    <property type="match status" value="1"/>
</dbReference>
<dbReference type="GO" id="GO:0006886">
    <property type="term" value="P:intracellular protein transport"/>
    <property type="evidence" value="ECO:0007669"/>
    <property type="project" value="InterPro"/>
</dbReference>
<evidence type="ECO:0000313" key="11">
    <source>
        <dbReference type="Proteomes" id="UP001154282"/>
    </source>
</evidence>
<gene>
    <name evidence="10" type="ORF">LITE_LOCUS37870</name>
</gene>
<sequence>MASFDGYGIDGEAAVHASNHGSFHDDDDQESYSNFGSYSNFASGTPEFSTGDIPVDQPAASSPDAFGFGSSSADMDPNSGYSQSPFGSIPAENGNGNGYGEADEGIFSSDGPVLPPPTEMMEEGAALREWRRQNAIYLEEKEKKEKEMRQQVIEEGEEYIRAFYEKRALNIETNKTTNREREKISLASQEKFHKEADKQYWKAIAEIIPREVPNIEKKRGKKDQDKKPSITVMQGPKPGKPTDLARMRQILLKLKHTPPPHMIPPPPPPAAAPAKDGKKTADAKDAAKTGKEPAAATTTTTTKDVTANGTADQQPEAPAATVGEETAQPAAEQESTPPSS</sequence>
<feature type="coiled-coil region" evidence="8">
    <location>
        <begin position="127"/>
        <end position="158"/>
    </location>
</feature>
<feature type="compositionally biased region" description="Basic and acidic residues" evidence="9">
    <location>
        <begin position="275"/>
        <end position="291"/>
    </location>
</feature>
<accession>A0AAV0PDK0</accession>
<dbReference type="Proteomes" id="UP001154282">
    <property type="component" value="Unassembled WGS sequence"/>
</dbReference>
<dbReference type="PANTHER" id="PTHR10639:SF7">
    <property type="entry name" value="CLATHRIN LIGHT CHAIN"/>
    <property type="match status" value="1"/>
</dbReference>
<comment type="subcellular location">
    <subcellularLocation>
        <location evidence="2 7">Cytoplasmic vesicle membrane</location>
        <topology evidence="2 7">Peripheral membrane protein</topology>
        <orientation evidence="2 7">Cytoplasmic side</orientation>
    </subcellularLocation>
    <subcellularLocation>
        <location evidence="7">Membrane</location>
        <location evidence="7">Coated pit</location>
        <topology evidence="7">Peripheral membrane protein</topology>
        <orientation evidence="7">Cytoplasmic side</orientation>
    </subcellularLocation>
    <text evidence="7">Cytoplasmic face of coated pits and vesicles.</text>
</comment>
<dbReference type="GO" id="GO:0030130">
    <property type="term" value="C:clathrin coat of trans-Golgi network vesicle"/>
    <property type="evidence" value="ECO:0007669"/>
    <property type="project" value="InterPro"/>
</dbReference>
<dbReference type="PANTHER" id="PTHR10639">
    <property type="entry name" value="CLATHRIN LIGHT CHAIN"/>
    <property type="match status" value="1"/>
</dbReference>